<keyword evidence="3" id="KW-1185">Reference proteome</keyword>
<organism evidence="2 3">
    <name type="scientific">Paracoccus methylarcula</name>
    <dbReference type="NCBI Taxonomy" id="72022"/>
    <lineage>
        <taxon>Bacteria</taxon>
        <taxon>Pseudomonadati</taxon>
        <taxon>Pseudomonadota</taxon>
        <taxon>Alphaproteobacteria</taxon>
        <taxon>Rhodobacterales</taxon>
        <taxon>Paracoccaceae</taxon>
        <taxon>Paracoccus</taxon>
    </lineage>
</organism>
<reference evidence="2" key="1">
    <citation type="submission" date="2018-05" db="EMBL/GenBank/DDBJ databases">
        <title>Reclassification of Methylarcula marina and Methylarcula terricola as Paracoccus methylarcula sp.nov., comb.nov. and Paracoccus terricola comb.nov.</title>
        <authorList>
            <person name="Shmareva M.N."/>
            <person name="Doronina N.V."/>
            <person name="Vasilenko O.V."/>
            <person name="Tarlachkov S.V."/>
            <person name="Trotsenko Y.A."/>
        </authorList>
    </citation>
    <scope>NUCLEOTIDE SEQUENCE [LARGE SCALE GENOMIC DNA]</scope>
    <source>
        <strain evidence="2">VKM B-2159</strain>
    </source>
</reference>
<dbReference type="OrthoDB" id="7775905at2"/>
<accession>A0A3R7ND65</accession>
<dbReference type="RefSeq" id="WP_106690739.1">
    <property type="nucleotide sequence ID" value="NZ_PXNQ02000003.1"/>
</dbReference>
<feature type="region of interest" description="Disordered" evidence="1">
    <location>
        <begin position="101"/>
        <end position="122"/>
    </location>
</feature>
<protein>
    <recommendedName>
        <fullName evidence="4">Gene transfer agent family protein</fullName>
    </recommendedName>
</protein>
<gene>
    <name evidence="2" type="ORF">A7A09_007330</name>
</gene>
<evidence type="ECO:0000256" key="1">
    <source>
        <dbReference type="SAM" id="MobiDB-lite"/>
    </source>
</evidence>
<comment type="caution">
    <text evidence="2">The sequence shown here is derived from an EMBL/GenBank/DDBJ whole genome shotgun (WGS) entry which is preliminary data.</text>
</comment>
<sequence>MADITGALHITHDGRELTLRLSMAGLGRLQNQHGPSIGGLLDENRGEDQLLNFGILVDAVSIALQKGMRMDSEEADDLADDLVSADQGIVARLLEAAFPEPQVAEKTGAARGKSAGKPRARR</sequence>
<evidence type="ECO:0000313" key="3">
    <source>
        <dbReference type="Proteomes" id="UP000238137"/>
    </source>
</evidence>
<dbReference type="AlphaFoldDB" id="A0A3R7ND65"/>
<dbReference type="EMBL" id="PXNQ02000003">
    <property type="protein sequence ID" value="RNF35389.1"/>
    <property type="molecule type" value="Genomic_DNA"/>
</dbReference>
<proteinExistence type="predicted"/>
<evidence type="ECO:0008006" key="4">
    <source>
        <dbReference type="Google" id="ProtNLM"/>
    </source>
</evidence>
<name>A0A3R7ND65_9RHOB</name>
<evidence type="ECO:0000313" key="2">
    <source>
        <dbReference type="EMBL" id="RNF35389.1"/>
    </source>
</evidence>
<dbReference type="Proteomes" id="UP000238137">
    <property type="component" value="Unassembled WGS sequence"/>
</dbReference>